<dbReference type="RefSeq" id="WP_208814856.1">
    <property type="nucleotide sequence ID" value="NZ_WVUH01000156.1"/>
</dbReference>
<gene>
    <name evidence="1" type="ORF">GSF22_18315</name>
</gene>
<sequence length="105" mass="11640">MAELLLLANPNMIRTHGDGMSLSVDFDSIADLRSWLRLAGLDSPDLLTGERNGTTDDGRPYRRMNAYPTWHGWEIYASAKDYTDASPLDPTTTDRLTALTVEVPA</sequence>
<dbReference type="EMBL" id="WVUH01000156">
    <property type="protein sequence ID" value="MBO4207944.1"/>
    <property type="molecule type" value="Genomic_DNA"/>
</dbReference>
<proteinExistence type="predicted"/>
<reference evidence="1 2" key="1">
    <citation type="submission" date="2019-12" db="EMBL/GenBank/DDBJ databases">
        <title>Whole genome sequencing of endophytic Actinobacterium Micromonospora sp. MPMI6T.</title>
        <authorList>
            <person name="Evv R."/>
            <person name="Podile A.R."/>
        </authorList>
    </citation>
    <scope>NUCLEOTIDE SEQUENCE [LARGE SCALE GENOMIC DNA]</scope>
    <source>
        <strain evidence="1 2">MPMI6</strain>
    </source>
</reference>
<evidence type="ECO:0000313" key="2">
    <source>
        <dbReference type="Proteomes" id="UP000823521"/>
    </source>
</evidence>
<comment type="caution">
    <text evidence="1">The sequence shown here is derived from an EMBL/GenBank/DDBJ whole genome shotgun (WGS) entry which is preliminary data.</text>
</comment>
<accession>A0ABS3VTS4</accession>
<name>A0ABS3VTS4_MICEH</name>
<dbReference type="Proteomes" id="UP000823521">
    <property type="component" value="Unassembled WGS sequence"/>
</dbReference>
<protein>
    <submittedName>
        <fullName evidence="1">Uncharacterized protein</fullName>
    </submittedName>
</protein>
<evidence type="ECO:0000313" key="1">
    <source>
        <dbReference type="EMBL" id="MBO4207944.1"/>
    </source>
</evidence>
<keyword evidence="2" id="KW-1185">Reference proteome</keyword>
<organism evidence="1 2">
    <name type="scientific">Micromonospora echinofusca</name>
    <dbReference type="NCBI Taxonomy" id="47858"/>
    <lineage>
        <taxon>Bacteria</taxon>
        <taxon>Bacillati</taxon>
        <taxon>Actinomycetota</taxon>
        <taxon>Actinomycetes</taxon>
        <taxon>Micromonosporales</taxon>
        <taxon>Micromonosporaceae</taxon>
        <taxon>Micromonospora</taxon>
    </lineage>
</organism>